<dbReference type="PROSITE" id="PS50943">
    <property type="entry name" value="HTH_CROC1"/>
    <property type="match status" value="1"/>
</dbReference>
<dbReference type="Pfam" id="PF01381">
    <property type="entry name" value="HTH_3"/>
    <property type="match status" value="1"/>
</dbReference>
<dbReference type="EMBL" id="AGCM01000004">
    <property type="protein sequence ID" value="EHM56104.1"/>
    <property type="molecule type" value="Genomic_DNA"/>
</dbReference>
<dbReference type="Proteomes" id="UP000004750">
    <property type="component" value="Unassembled WGS sequence"/>
</dbReference>
<dbReference type="HOGENOM" id="CLU_066192_15_0_6"/>
<feature type="domain" description="HTH cro/C1-type" evidence="1">
    <location>
        <begin position="1"/>
        <end position="41"/>
    </location>
</feature>
<organism evidence="2 3">
    <name type="scientific">Cardiobacterium valvarum F0432</name>
    <dbReference type="NCBI Taxonomy" id="797473"/>
    <lineage>
        <taxon>Bacteria</taxon>
        <taxon>Pseudomonadati</taxon>
        <taxon>Pseudomonadota</taxon>
        <taxon>Gammaproteobacteria</taxon>
        <taxon>Cardiobacteriales</taxon>
        <taxon>Cardiobacteriaceae</taxon>
        <taxon>Cardiobacterium</taxon>
    </lineage>
</organism>
<keyword evidence="2" id="KW-0238">DNA-binding</keyword>
<dbReference type="InterPro" id="IPR001387">
    <property type="entry name" value="Cro/C1-type_HTH"/>
</dbReference>
<evidence type="ECO:0000313" key="3">
    <source>
        <dbReference type="Proteomes" id="UP000004750"/>
    </source>
</evidence>
<dbReference type="CDD" id="cd00093">
    <property type="entry name" value="HTH_XRE"/>
    <property type="match status" value="1"/>
</dbReference>
<gene>
    <name evidence="2" type="ORF">HMPREF9080_00077</name>
</gene>
<comment type="caution">
    <text evidence="2">The sequence shown here is derived from an EMBL/GenBank/DDBJ whole genome shotgun (WGS) entry which is preliminary data.</text>
</comment>
<protein>
    <submittedName>
        <fullName evidence="2">DNA-binding family protein</fullName>
    </submittedName>
</protein>
<dbReference type="STRING" id="797473.HMPREF9080_00077"/>
<dbReference type="AlphaFoldDB" id="G9ZBF4"/>
<dbReference type="SUPFAM" id="SSF47413">
    <property type="entry name" value="lambda repressor-like DNA-binding domains"/>
    <property type="match status" value="1"/>
</dbReference>
<dbReference type="GO" id="GO:0003677">
    <property type="term" value="F:DNA binding"/>
    <property type="evidence" value="ECO:0007669"/>
    <property type="project" value="UniProtKB-KW"/>
</dbReference>
<accession>G9ZBF4</accession>
<reference evidence="2 3" key="1">
    <citation type="submission" date="2011-08" db="EMBL/GenBank/DDBJ databases">
        <authorList>
            <person name="Weinstock G."/>
            <person name="Sodergren E."/>
            <person name="Clifton S."/>
            <person name="Fulton L."/>
            <person name="Fulton B."/>
            <person name="Courtney L."/>
            <person name="Fronick C."/>
            <person name="Harrison M."/>
            <person name="Strong C."/>
            <person name="Farmer C."/>
            <person name="Delahaunty K."/>
            <person name="Markovic C."/>
            <person name="Hall O."/>
            <person name="Minx P."/>
            <person name="Tomlinson C."/>
            <person name="Mitreva M."/>
            <person name="Hou S."/>
            <person name="Chen J."/>
            <person name="Wollam A."/>
            <person name="Pepin K.H."/>
            <person name="Johnson M."/>
            <person name="Bhonagiri V."/>
            <person name="Zhang X."/>
            <person name="Suruliraj S."/>
            <person name="Warren W."/>
            <person name="Chinwalla A."/>
            <person name="Mardis E.R."/>
            <person name="Wilson R.K."/>
        </authorList>
    </citation>
    <scope>NUCLEOTIDE SEQUENCE [LARGE SCALE GENOMIC DNA]</scope>
    <source>
        <strain evidence="2 3">F0432</strain>
    </source>
</reference>
<dbReference type="InterPro" id="IPR010982">
    <property type="entry name" value="Lambda_DNA-bd_dom_sf"/>
</dbReference>
<name>G9ZBF4_9GAMM</name>
<sequence>MAERIHMLKNGYAKIERGESKLNLDRLTQIAQAFDMDLVELINISKKGLICLFSENNSGTHYGNYYQGAETIAAENEKLQLIIAHKDELLKQKENELIALRTLIAILQKGK</sequence>
<evidence type="ECO:0000259" key="1">
    <source>
        <dbReference type="PROSITE" id="PS50943"/>
    </source>
</evidence>
<dbReference type="Gene3D" id="1.10.260.40">
    <property type="entry name" value="lambda repressor-like DNA-binding domains"/>
    <property type="match status" value="1"/>
</dbReference>
<proteinExistence type="predicted"/>
<evidence type="ECO:0000313" key="2">
    <source>
        <dbReference type="EMBL" id="EHM56104.1"/>
    </source>
</evidence>